<feature type="region of interest" description="Disordered" evidence="1">
    <location>
        <begin position="1"/>
        <end position="20"/>
    </location>
</feature>
<evidence type="ECO:0000313" key="3">
    <source>
        <dbReference type="Proteomes" id="UP000799440"/>
    </source>
</evidence>
<feature type="region of interest" description="Disordered" evidence="1">
    <location>
        <begin position="678"/>
        <end position="728"/>
    </location>
</feature>
<feature type="compositionally biased region" description="Basic and acidic residues" evidence="1">
    <location>
        <begin position="122"/>
        <end position="154"/>
    </location>
</feature>
<feature type="compositionally biased region" description="Low complexity" evidence="1">
    <location>
        <begin position="288"/>
        <end position="302"/>
    </location>
</feature>
<sequence length="808" mass="88742">MAAAAPVPAGGLPSPRSPALSCADMILPEASERSFSPYPHAEPPPSPSELLLALREDDAASLNTVSSPYDYRESSIKLASPPLSSNSSRSTLRRMEIADGTPPQRNRLPSNETTIASSPTIADEKALQLRPSYGDDQRRLSDGSDSVHSDDLDKMVWPTFDGPEGADDSGIVLEESSAKEGLRDSAEADDELDNEQWLQGDSDGDEEGNTSAALSRRAEIILANAKKRLNVMEGNLRGARQSLVVSPTLNSMKMESALSHQLSIGRDRDRRLYAGQGPIPPRIRPFYSSPLSSSNSPGHSRGMSETLPIPISTYANRTLNQRASSAMSGSTSLWSPEAYGQGRFPIRESRSLEAVRDTRRGWDDRDMSLPSHENRGSISPSNPLETLPEVEDMPSRPPSTTDNLRTQMQDLRGRISSLKLKAKEDHMRRRSLQNLRTPSPFTCAETWYAASDAYNPATSPVTADAGVGTKTASPVRRTLFEEDEAKAQSEQAQQPRVESNGSAAASTQPDRDSDQLHGATGSHFEEQGQHVETVRGPFRYDFEDQEANDDEDEYEQDDEADTGGDSVYEDALYEMPVTERHEDRVDAFDYQNFFLHSAMGTYSTARSRSSSTSTDSVATTRPVTAVYDGDDAAKRVSMHQRNISVDSVSTVASFATAAEEQSDDEDDNEPMERLSQQLLNQQRHPQHHSSQGSLRAPRPDSAVNIRRAGTSPARGPSRGSSPGSDLASGLKTSKIYSVLLETTYPDEPRLALSEEEKQLVYALAASFQQVCANLQSTEGDQYERKEWRRRLDEARRVLNGEESEDDSF</sequence>
<gene>
    <name evidence="2" type="ORF">M011DRAFT_459240</name>
</gene>
<reference evidence="2" key="1">
    <citation type="journal article" date="2020" name="Stud. Mycol.">
        <title>101 Dothideomycetes genomes: a test case for predicting lifestyles and emergence of pathogens.</title>
        <authorList>
            <person name="Haridas S."/>
            <person name="Albert R."/>
            <person name="Binder M."/>
            <person name="Bloem J."/>
            <person name="Labutti K."/>
            <person name="Salamov A."/>
            <person name="Andreopoulos B."/>
            <person name="Baker S."/>
            <person name="Barry K."/>
            <person name="Bills G."/>
            <person name="Bluhm B."/>
            <person name="Cannon C."/>
            <person name="Castanera R."/>
            <person name="Culley D."/>
            <person name="Daum C."/>
            <person name="Ezra D."/>
            <person name="Gonzalez J."/>
            <person name="Henrissat B."/>
            <person name="Kuo A."/>
            <person name="Liang C."/>
            <person name="Lipzen A."/>
            <person name="Lutzoni F."/>
            <person name="Magnuson J."/>
            <person name="Mondo S."/>
            <person name="Nolan M."/>
            <person name="Ohm R."/>
            <person name="Pangilinan J."/>
            <person name="Park H.-J."/>
            <person name="Ramirez L."/>
            <person name="Alfaro M."/>
            <person name="Sun H."/>
            <person name="Tritt A."/>
            <person name="Yoshinaga Y."/>
            <person name="Zwiers L.-H."/>
            <person name="Turgeon B."/>
            <person name="Goodwin S."/>
            <person name="Spatafora J."/>
            <person name="Crous P."/>
            <person name="Grigoriev I."/>
        </authorList>
    </citation>
    <scope>NUCLEOTIDE SEQUENCE</scope>
    <source>
        <strain evidence="2">CBS 119925</strain>
    </source>
</reference>
<dbReference type="AlphaFoldDB" id="A0A6A6VBE6"/>
<feature type="compositionally biased region" description="Low complexity" evidence="1">
    <location>
        <begin position="80"/>
        <end position="90"/>
    </location>
</feature>
<keyword evidence="3" id="KW-1185">Reference proteome</keyword>
<feature type="compositionally biased region" description="Polar residues" evidence="1">
    <location>
        <begin position="103"/>
        <end position="120"/>
    </location>
</feature>
<feature type="region of interest" description="Disordered" evidence="1">
    <location>
        <begin position="483"/>
        <end position="533"/>
    </location>
</feature>
<evidence type="ECO:0000313" key="2">
    <source>
        <dbReference type="EMBL" id="KAF2746467.1"/>
    </source>
</evidence>
<feature type="compositionally biased region" description="Polar residues" evidence="1">
    <location>
        <begin position="488"/>
        <end position="508"/>
    </location>
</feature>
<feature type="compositionally biased region" description="Low complexity" evidence="1">
    <location>
        <begin position="1"/>
        <end position="11"/>
    </location>
</feature>
<accession>A0A6A6VBE6</accession>
<dbReference type="OrthoDB" id="3438840at2759"/>
<feature type="compositionally biased region" description="Basic and acidic residues" evidence="1">
    <location>
        <begin position="523"/>
        <end position="533"/>
    </location>
</feature>
<feature type="compositionally biased region" description="Basic and acidic residues" evidence="1">
    <location>
        <begin position="176"/>
        <end position="186"/>
    </location>
</feature>
<feature type="region of interest" description="Disordered" evidence="1">
    <location>
        <begin position="278"/>
        <end position="302"/>
    </location>
</feature>
<feature type="region of interest" description="Disordered" evidence="1">
    <location>
        <begin position="547"/>
        <end position="567"/>
    </location>
</feature>
<evidence type="ECO:0000256" key="1">
    <source>
        <dbReference type="SAM" id="MobiDB-lite"/>
    </source>
</evidence>
<feature type="region of interest" description="Disordered" evidence="1">
    <location>
        <begin position="65"/>
        <end position="212"/>
    </location>
</feature>
<feature type="compositionally biased region" description="Basic and acidic residues" evidence="1">
    <location>
        <begin position="350"/>
        <end position="375"/>
    </location>
</feature>
<organism evidence="2 3">
    <name type="scientific">Sporormia fimetaria CBS 119925</name>
    <dbReference type="NCBI Taxonomy" id="1340428"/>
    <lineage>
        <taxon>Eukaryota</taxon>
        <taxon>Fungi</taxon>
        <taxon>Dikarya</taxon>
        <taxon>Ascomycota</taxon>
        <taxon>Pezizomycotina</taxon>
        <taxon>Dothideomycetes</taxon>
        <taxon>Pleosporomycetidae</taxon>
        <taxon>Pleosporales</taxon>
        <taxon>Sporormiaceae</taxon>
        <taxon>Sporormia</taxon>
    </lineage>
</organism>
<protein>
    <submittedName>
        <fullName evidence="2">Uncharacterized protein</fullName>
    </submittedName>
</protein>
<dbReference type="Proteomes" id="UP000799440">
    <property type="component" value="Unassembled WGS sequence"/>
</dbReference>
<dbReference type="EMBL" id="MU006577">
    <property type="protein sequence ID" value="KAF2746467.1"/>
    <property type="molecule type" value="Genomic_DNA"/>
</dbReference>
<feature type="compositionally biased region" description="Low complexity" evidence="1">
    <location>
        <begin position="711"/>
        <end position="724"/>
    </location>
</feature>
<feature type="compositionally biased region" description="Polar residues" evidence="1">
    <location>
        <begin position="678"/>
        <end position="693"/>
    </location>
</feature>
<feature type="region of interest" description="Disordered" evidence="1">
    <location>
        <begin position="350"/>
        <end position="404"/>
    </location>
</feature>
<name>A0A6A6VBE6_9PLEO</name>
<proteinExistence type="predicted"/>